<proteinExistence type="predicted"/>
<evidence type="ECO:0000313" key="1">
    <source>
        <dbReference type="EMBL" id="KAJ7528665.1"/>
    </source>
</evidence>
<evidence type="ECO:0000313" key="2">
    <source>
        <dbReference type="Proteomes" id="UP001162992"/>
    </source>
</evidence>
<comment type="caution">
    <text evidence="1">The sequence shown here is derived from an EMBL/GenBank/DDBJ whole genome shotgun (WGS) entry which is preliminary data.</text>
</comment>
<reference evidence="2" key="1">
    <citation type="journal article" date="2024" name="Proc. Natl. Acad. Sci. U.S.A.">
        <title>Extraordinary preservation of gene collinearity over three hundred million years revealed in homosporous lycophytes.</title>
        <authorList>
            <person name="Li C."/>
            <person name="Wickell D."/>
            <person name="Kuo L.Y."/>
            <person name="Chen X."/>
            <person name="Nie B."/>
            <person name="Liao X."/>
            <person name="Peng D."/>
            <person name="Ji J."/>
            <person name="Jenkins J."/>
            <person name="Williams M."/>
            <person name="Shu S."/>
            <person name="Plott C."/>
            <person name="Barry K."/>
            <person name="Rajasekar S."/>
            <person name="Grimwood J."/>
            <person name="Han X."/>
            <person name="Sun S."/>
            <person name="Hou Z."/>
            <person name="He W."/>
            <person name="Dai G."/>
            <person name="Sun C."/>
            <person name="Schmutz J."/>
            <person name="Leebens-Mack J.H."/>
            <person name="Li F.W."/>
            <person name="Wang L."/>
        </authorList>
    </citation>
    <scope>NUCLEOTIDE SEQUENCE [LARGE SCALE GENOMIC DNA]</scope>
    <source>
        <strain evidence="2">cv. PW_Plant_1</strain>
    </source>
</reference>
<gene>
    <name evidence="1" type="ORF">O6H91_15G012700</name>
</gene>
<protein>
    <submittedName>
        <fullName evidence="1">Uncharacterized protein</fullName>
    </submittedName>
</protein>
<organism evidence="1 2">
    <name type="scientific">Diphasiastrum complanatum</name>
    <name type="common">Issler's clubmoss</name>
    <name type="synonym">Lycopodium complanatum</name>
    <dbReference type="NCBI Taxonomy" id="34168"/>
    <lineage>
        <taxon>Eukaryota</taxon>
        <taxon>Viridiplantae</taxon>
        <taxon>Streptophyta</taxon>
        <taxon>Embryophyta</taxon>
        <taxon>Tracheophyta</taxon>
        <taxon>Lycopodiopsida</taxon>
        <taxon>Lycopodiales</taxon>
        <taxon>Lycopodiaceae</taxon>
        <taxon>Lycopodioideae</taxon>
        <taxon>Diphasiastrum</taxon>
    </lineage>
</organism>
<keyword evidence="2" id="KW-1185">Reference proteome</keyword>
<dbReference type="EMBL" id="CM055106">
    <property type="protein sequence ID" value="KAJ7528665.1"/>
    <property type="molecule type" value="Genomic_DNA"/>
</dbReference>
<accession>A0ACC2BFZ4</accession>
<dbReference type="Proteomes" id="UP001162992">
    <property type="component" value="Chromosome 15"/>
</dbReference>
<sequence>MVLVSKSTIAEGIIRAQPSNWVWFGFRLSSVAAAKTHPPTHQPLNWVWFGSLPLQLLQPTHTKYLPAQETMDDRFNTPHTAAVQVDVFGYNLVIMQDPNSKHLGTTVWDSSIVLAKFLAALVQCVFTIYYTCGTTYQERNCKKGEFSALKLSGKRVIELGAGCGLAGLAMGLLGCHVTMTDQVEVLPLLLRNVERNMSRAKLACPDGLCSGHFGTVAVAELNWGNELQIAAMEPPFDYIVGTDIVYAEHLLQPLFQTMVLLAGSKTTVLMAYEFRENGLDEKLLSLCRLHFDVKKVPHSKMDSKYQHPNIQLYLMRRRLHQTEIQKDKSG</sequence>
<name>A0ACC2BFZ4_DIPCM</name>